<comment type="similarity">
    <text evidence="1 3">Belongs to the thiolase-like superfamily. Beta-ketoacyl-ACP synthases family.</text>
</comment>
<dbReference type="SUPFAM" id="SSF53901">
    <property type="entry name" value="Thiolase-like"/>
    <property type="match status" value="2"/>
</dbReference>
<dbReference type="EMBL" id="JABEMD010000035">
    <property type="protein sequence ID" value="NNH12913.1"/>
    <property type="molecule type" value="Genomic_DNA"/>
</dbReference>
<dbReference type="SMART" id="SM00825">
    <property type="entry name" value="PKS_KS"/>
    <property type="match status" value="1"/>
</dbReference>
<dbReference type="InterPro" id="IPR000794">
    <property type="entry name" value="Beta-ketoacyl_synthase"/>
</dbReference>
<organism evidence="5 6">
    <name type="scientific">Cupriavidus gilardii</name>
    <dbReference type="NCBI Taxonomy" id="82541"/>
    <lineage>
        <taxon>Bacteria</taxon>
        <taxon>Pseudomonadati</taxon>
        <taxon>Pseudomonadota</taxon>
        <taxon>Betaproteobacteria</taxon>
        <taxon>Burkholderiales</taxon>
        <taxon>Burkholderiaceae</taxon>
        <taxon>Cupriavidus</taxon>
    </lineage>
</organism>
<name>A0A849BGI8_9BURK</name>
<dbReference type="GO" id="GO:0004315">
    <property type="term" value="F:3-oxoacyl-[acyl-carrier-protein] synthase activity"/>
    <property type="evidence" value="ECO:0007669"/>
    <property type="project" value="InterPro"/>
</dbReference>
<accession>A0A849BGI8</accession>
<sequence>MSALHLSHFTVTSCLGHGLAATSAALRAQRSGLAPCRFGEVRLRTHVGEVAGVDDAPLPSAFASFDCRNNRLARLALEQDGFAGRVREAIARYGAHRIGVFLGTSTGGILETEQAYRRRDPATGALPPDFDYAHRHSPFSLPAFVRAYLGLTGPAAAISSACSSGAKVFASARRMIETGLIDAALVGGVDSLCHTTLYGFHSLELVSAEPCRPYDARRNGISIGEGGAFGLLERLPEPVPDSGAALPDDAVLLCGVGESSDAHHMSSPHPEGLGARLAMEQALADAGLTPADIDYINLHGTATPSNDAAEGKAVLALFGTTPCSSTKGATGHTLGAAGAIEAVISALALREGWLPAGIAGTELDPALPVRYLLHTDTPDAGHRPRYALSNAFGFGGSNCSLLFGRADAHLRGERS</sequence>
<dbReference type="Pfam" id="PF00109">
    <property type="entry name" value="ketoacyl-synt"/>
    <property type="match status" value="1"/>
</dbReference>
<evidence type="ECO:0000313" key="6">
    <source>
        <dbReference type="Proteomes" id="UP000542973"/>
    </source>
</evidence>
<dbReference type="InterPro" id="IPR014031">
    <property type="entry name" value="Ketoacyl_synth_C"/>
</dbReference>
<evidence type="ECO:0000256" key="3">
    <source>
        <dbReference type="RuleBase" id="RU003694"/>
    </source>
</evidence>
<evidence type="ECO:0000313" key="5">
    <source>
        <dbReference type="EMBL" id="NNH12913.1"/>
    </source>
</evidence>
<dbReference type="InterPro" id="IPR018201">
    <property type="entry name" value="Ketoacyl_synth_AS"/>
</dbReference>
<keyword evidence="2 3" id="KW-0808">Transferase</keyword>
<dbReference type="Proteomes" id="UP000542973">
    <property type="component" value="Unassembled WGS sequence"/>
</dbReference>
<dbReference type="Gene3D" id="3.40.47.10">
    <property type="match status" value="1"/>
</dbReference>
<dbReference type="PROSITE" id="PS52004">
    <property type="entry name" value="KS3_2"/>
    <property type="match status" value="1"/>
</dbReference>
<dbReference type="NCBIfam" id="NF006618">
    <property type="entry name" value="PRK09185.1"/>
    <property type="match status" value="1"/>
</dbReference>
<dbReference type="GO" id="GO:0006633">
    <property type="term" value="P:fatty acid biosynthetic process"/>
    <property type="evidence" value="ECO:0007669"/>
    <property type="project" value="InterPro"/>
</dbReference>
<dbReference type="PROSITE" id="PS00606">
    <property type="entry name" value="KS3_1"/>
    <property type="match status" value="1"/>
</dbReference>
<reference evidence="5 6" key="1">
    <citation type="submission" date="2020-05" db="EMBL/GenBank/DDBJ databases">
        <title>MicrobeNet Type strains.</title>
        <authorList>
            <person name="Nicholson A.C."/>
        </authorList>
    </citation>
    <scope>NUCLEOTIDE SEQUENCE [LARGE SCALE GENOMIC DNA]</scope>
    <source>
        <strain evidence="5 6">ATCC 700815</strain>
    </source>
</reference>
<dbReference type="InterPro" id="IPR014030">
    <property type="entry name" value="Ketoacyl_synth_N"/>
</dbReference>
<dbReference type="PANTHER" id="PTHR11712">
    <property type="entry name" value="POLYKETIDE SYNTHASE-RELATED"/>
    <property type="match status" value="1"/>
</dbReference>
<dbReference type="Pfam" id="PF02801">
    <property type="entry name" value="Ketoacyl-synt_C"/>
    <property type="match status" value="1"/>
</dbReference>
<dbReference type="PANTHER" id="PTHR11712:SF320">
    <property type="entry name" value="BETA-KETOACYL SYNTHASE"/>
    <property type="match status" value="1"/>
</dbReference>
<dbReference type="InterPro" id="IPR020841">
    <property type="entry name" value="PKS_Beta-ketoAc_synthase_dom"/>
</dbReference>
<evidence type="ECO:0000256" key="2">
    <source>
        <dbReference type="ARBA" id="ARBA00022679"/>
    </source>
</evidence>
<gene>
    <name evidence="5" type="ORF">HLB16_18775</name>
</gene>
<comment type="caution">
    <text evidence="5">The sequence shown here is derived from an EMBL/GenBank/DDBJ whole genome shotgun (WGS) entry which is preliminary data.</text>
</comment>
<evidence type="ECO:0000259" key="4">
    <source>
        <dbReference type="PROSITE" id="PS52004"/>
    </source>
</evidence>
<dbReference type="GO" id="GO:0005829">
    <property type="term" value="C:cytosol"/>
    <property type="evidence" value="ECO:0007669"/>
    <property type="project" value="TreeGrafter"/>
</dbReference>
<dbReference type="RefSeq" id="WP_053824670.1">
    <property type="nucleotide sequence ID" value="NZ_BAAAEB010000025.1"/>
</dbReference>
<protein>
    <submittedName>
        <fullName evidence="5">Beta-ketoacyl-[acyl-carrier-protein] synthase family protein</fullName>
    </submittedName>
</protein>
<feature type="domain" description="Ketosynthase family 3 (KS3)" evidence="4">
    <location>
        <begin position="1"/>
        <end position="405"/>
    </location>
</feature>
<dbReference type="CDD" id="cd00834">
    <property type="entry name" value="KAS_I_II"/>
    <property type="match status" value="1"/>
</dbReference>
<dbReference type="AlphaFoldDB" id="A0A849BGI8"/>
<dbReference type="InterPro" id="IPR016039">
    <property type="entry name" value="Thiolase-like"/>
</dbReference>
<proteinExistence type="inferred from homology"/>
<evidence type="ECO:0000256" key="1">
    <source>
        <dbReference type="ARBA" id="ARBA00008467"/>
    </source>
</evidence>